<dbReference type="PROSITE" id="PS51007">
    <property type="entry name" value="CYTC"/>
    <property type="match status" value="1"/>
</dbReference>
<accession>A0A845UWI9</accession>
<keyword evidence="1 4" id="KW-0349">Heme</keyword>
<evidence type="ECO:0000259" key="5">
    <source>
        <dbReference type="PROSITE" id="PS51007"/>
    </source>
</evidence>
<dbReference type="EMBL" id="JAAGSC010000031">
    <property type="protein sequence ID" value="NDY94622.1"/>
    <property type="molecule type" value="Genomic_DNA"/>
</dbReference>
<dbReference type="AlphaFoldDB" id="A0A845UWI9"/>
<evidence type="ECO:0000256" key="1">
    <source>
        <dbReference type="ARBA" id="ARBA00022617"/>
    </source>
</evidence>
<protein>
    <submittedName>
        <fullName evidence="6">Cytochrome c</fullName>
    </submittedName>
</protein>
<keyword evidence="7" id="KW-1185">Reference proteome</keyword>
<dbReference type="InterPro" id="IPR036909">
    <property type="entry name" value="Cyt_c-like_dom_sf"/>
</dbReference>
<dbReference type="GO" id="GO:0009055">
    <property type="term" value="F:electron transfer activity"/>
    <property type="evidence" value="ECO:0007669"/>
    <property type="project" value="InterPro"/>
</dbReference>
<dbReference type="InterPro" id="IPR009056">
    <property type="entry name" value="Cyt_c-like_dom"/>
</dbReference>
<dbReference type="GO" id="GO:0020037">
    <property type="term" value="F:heme binding"/>
    <property type="evidence" value="ECO:0007669"/>
    <property type="project" value="InterPro"/>
</dbReference>
<evidence type="ECO:0000256" key="3">
    <source>
        <dbReference type="ARBA" id="ARBA00023004"/>
    </source>
</evidence>
<name>A0A845UWI9_9GAMM</name>
<proteinExistence type="predicted"/>
<dbReference type="Pfam" id="PF13442">
    <property type="entry name" value="Cytochrome_CBB3"/>
    <property type="match status" value="1"/>
</dbReference>
<feature type="domain" description="Cytochrome c" evidence="5">
    <location>
        <begin position="67"/>
        <end position="159"/>
    </location>
</feature>
<keyword evidence="2 4" id="KW-0479">Metal-binding</keyword>
<dbReference type="Gene3D" id="1.10.760.10">
    <property type="entry name" value="Cytochrome c-like domain"/>
    <property type="match status" value="1"/>
</dbReference>
<dbReference type="Proteomes" id="UP000484885">
    <property type="component" value="Unassembled WGS sequence"/>
</dbReference>
<dbReference type="SUPFAM" id="SSF46626">
    <property type="entry name" value="Cytochrome c"/>
    <property type="match status" value="1"/>
</dbReference>
<evidence type="ECO:0000313" key="6">
    <source>
        <dbReference type="EMBL" id="NDY94622.1"/>
    </source>
</evidence>
<evidence type="ECO:0000256" key="2">
    <source>
        <dbReference type="ARBA" id="ARBA00022723"/>
    </source>
</evidence>
<sequence length="176" mass="19143">MAFIKHAAIVLLLAALIGASVAGWIILGGRFDVAVSAQLPQPVHDLIHLTRVNAVRREVRDLDARPIDLDDEAVLLGAVRGFESMCADCHQRPGGDPPALARSLNPAPAKLCEAAEKRSVEELFWVTKHGIRMSAMPAWGTTRDDQELWAIATLVARFPNLTAAEYEQMRAAAMAQ</sequence>
<gene>
    <name evidence="6" type="ORF">G3I74_02625</name>
</gene>
<comment type="caution">
    <text evidence="6">The sequence shown here is derived from an EMBL/GenBank/DDBJ whole genome shotgun (WGS) entry which is preliminary data.</text>
</comment>
<dbReference type="GO" id="GO:0046872">
    <property type="term" value="F:metal ion binding"/>
    <property type="evidence" value="ECO:0007669"/>
    <property type="project" value="UniProtKB-KW"/>
</dbReference>
<keyword evidence="3 4" id="KW-0408">Iron</keyword>
<evidence type="ECO:0000313" key="7">
    <source>
        <dbReference type="Proteomes" id="UP000484885"/>
    </source>
</evidence>
<evidence type="ECO:0000256" key="4">
    <source>
        <dbReference type="PROSITE-ProRule" id="PRU00433"/>
    </source>
</evidence>
<organism evidence="6 7">
    <name type="scientific">Wenzhouxiangella limi</name>
    <dbReference type="NCBI Taxonomy" id="2707351"/>
    <lineage>
        <taxon>Bacteria</taxon>
        <taxon>Pseudomonadati</taxon>
        <taxon>Pseudomonadota</taxon>
        <taxon>Gammaproteobacteria</taxon>
        <taxon>Chromatiales</taxon>
        <taxon>Wenzhouxiangellaceae</taxon>
        <taxon>Wenzhouxiangella</taxon>
    </lineage>
</organism>
<reference evidence="6 7" key="1">
    <citation type="submission" date="2020-02" db="EMBL/GenBank/DDBJ databases">
        <authorList>
            <person name="Zhang X.-Y."/>
        </authorList>
    </citation>
    <scope>NUCLEOTIDE SEQUENCE [LARGE SCALE GENOMIC DNA]</scope>
    <source>
        <strain evidence="6 7">C33</strain>
    </source>
</reference>
<dbReference type="RefSeq" id="WP_164210010.1">
    <property type="nucleotide sequence ID" value="NZ_JAAGSC010000031.1"/>
</dbReference>